<protein>
    <submittedName>
        <fullName evidence="2">Uncharacterized protein</fullName>
    </submittedName>
</protein>
<dbReference type="AlphaFoldDB" id="A0A4U0P6A4"/>
<sequence length="170" mass="19874">MGWLVNVARAKGSSTLVLENGDRVLKNHIAFAVLGYLIGLVFLFFIGLGFYFGWDSAPDKTWTSYIFPVLMLLALLYGFIYITFYYYNHRVIYNSETITAYDAWGRAKTIRWTDLKDADVNVFMQEIRLYSKQDGRIVMGRYLYGLDDFSQEFATHHPYLVQRILDKPLY</sequence>
<evidence type="ECO:0000313" key="3">
    <source>
        <dbReference type="Proteomes" id="UP000306808"/>
    </source>
</evidence>
<keyword evidence="1" id="KW-1133">Transmembrane helix</keyword>
<feature type="transmembrane region" description="Helical" evidence="1">
    <location>
        <begin position="29"/>
        <end position="53"/>
    </location>
</feature>
<reference evidence="2 3" key="1">
    <citation type="submission" date="2019-04" db="EMBL/GenBank/DDBJ databases">
        <title>Sphingobacterium olei sp. nov., isolated from oil-contaminated soil.</title>
        <authorList>
            <person name="Liu B."/>
        </authorList>
    </citation>
    <scope>NUCLEOTIDE SEQUENCE [LARGE SCALE GENOMIC DNA]</scope>
    <source>
        <strain evidence="2 3">HAL-9</strain>
    </source>
</reference>
<feature type="transmembrane region" description="Helical" evidence="1">
    <location>
        <begin position="65"/>
        <end position="87"/>
    </location>
</feature>
<keyword evidence="1" id="KW-0812">Transmembrane</keyword>
<keyword evidence="3" id="KW-1185">Reference proteome</keyword>
<evidence type="ECO:0000256" key="1">
    <source>
        <dbReference type="SAM" id="Phobius"/>
    </source>
</evidence>
<comment type="caution">
    <text evidence="2">The sequence shown here is derived from an EMBL/GenBank/DDBJ whole genome shotgun (WGS) entry which is preliminary data.</text>
</comment>
<proteinExistence type="predicted"/>
<evidence type="ECO:0000313" key="2">
    <source>
        <dbReference type="EMBL" id="TJZ62967.1"/>
    </source>
</evidence>
<name>A0A4U0P6A4_9SPHI</name>
<gene>
    <name evidence="2" type="ORF">FAZ15_01315</name>
</gene>
<organism evidence="2 3">
    <name type="scientific">Sphingobacterium olei</name>
    <dbReference type="NCBI Taxonomy" id="2571155"/>
    <lineage>
        <taxon>Bacteria</taxon>
        <taxon>Pseudomonadati</taxon>
        <taxon>Bacteroidota</taxon>
        <taxon>Sphingobacteriia</taxon>
        <taxon>Sphingobacteriales</taxon>
        <taxon>Sphingobacteriaceae</taxon>
        <taxon>Sphingobacterium</taxon>
    </lineage>
</organism>
<dbReference type="EMBL" id="SUME01000001">
    <property type="protein sequence ID" value="TJZ62967.1"/>
    <property type="molecule type" value="Genomic_DNA"/>
</dbReference>
<accession>A0A4U0P6A4</accession>
<dbReference type="Proteomes" id="UP000306808">
    <property type="component" value="Unassembled WGS sequence"/>
</dbReference>
<keyword evidence="1" id="KW-0472">Membrane</keyword>